<accession>F1T5S2</accession>
<comment type="subcellular location">
    <subcellularLocation>
        <location evidence="6">Cytoplasm</location>
    </subcellularLocation>
</comment>
<dbReference type="InterPro" id="IPR003682">
    <property type="entry name" value="rRNA_ssu_MeTfrase_G"/>
</dbReference>
<dbReference type="EC" id="2.1.1.-" evidence="6"/>
<sequence>MIYMKISDTQINIALHDIPLPYRNFLKYDNGLYSFNNSFLDKEDSFFINILCYLADAFGIRITVSEADVLYKHFCSMREYNKITNLTRITDTWSALVLHYLDSLLNILVMQNLNINLQTQTILDLGTGAGFPGIPLSIKLPKKLVLCDSVGKKTKFLSHYIAENRIDGPIYIENKRVEELSPQYDHQFTLIVTRAVAQLSILLEYASPLLNHNGLLICSKAQLSEAEFQHAEKVASICGFRFVSRETFELPLQMGHREFVVYRKENKAKIKLPRNIGDAVHKPL</sequence>
<keyword evidence="1 6" id="KW-0963">Cytoplasm</keyword>
<dbReference type="Gene3D" id="3.40.50.150">
    <property type="entry name" value="Vaccinia Virus protein VP39"/>
    <property type="match status" value="1"/>
</dbReference>
<feature type="binding site" evidence="6">
    <location>
        <position position="126"/>
    </location>
    <ligand>
        <name>S-adenosyl-L-methionine</name>
        <dbReference type="ChEBI" id="CHEBI:59789"/>
    </ligand>
</feature>
<keyword evidence="8" id="KW-1185">Reference proteome</keyword>
<protein>
    <recommendedName>
        <fullName evidence="6">Ribosomal RNA small subunit methyltransferase G</fullName>
        <ecNumber evidence="6">2.1.1.-</ecNumber>
    </recommendedName>
    <alternativeName>
        <fullName evidence="6">16S rRNA 7-methylguanosine methyltransferase</fullName>
        <shortName evidence="6">16S rRNA m7G methyltransferase</shortName>
    </alternativeName>
</protein>
<evidence type="ECO:0000256" key="6">
    <source>
        <dbReference type="HAMAP-Rule" id="MF_00074"/>
    </source>
</evidence>
<dbReference type="Proteomes" id="UP000005947">
    <property type="component" value="Unassembled WGS sequence"/>
</dbReference>
<dbReference type="eggNOG" id="COG0357">
    <property type="taxonomic scope" value="Bacteria"/>
</dbReference>
<dbReference type="AlphaFoldDB" id="F1T5S2"/>
<evidence type="ECO:0000256" key="2">
    <source>
        <dbReference type="ARBA" id="ARBA00022552"/>
    </source>
</evidence>
<evidence type="ECO:0000256" key="3">
    <source>
        <dbReference type="ARBA" id="ARBA00022603"/>
    </source>
</evidence>
<feature type="binding site" evidence="6">
    <location>
        <begin position="177"/>
        <end position="178"/>
    </location>
    <ligand>
        <name>S-adenosyl-L-methionine</name>
        <dbReference type="ChEBI" id="CHEBI:59789"/>
    </ligand>
</feature>
<comment type="function">
    <text evidence="6">Specifically methylates the N7 position of a guanine in 16S rRNA.</text>
</comment>
<evidence type="ECO:0000256" key="5">
    <source>
        <dbReference type="ARBA" id="ARBA00022691"/>
    </source>
</evidence>
<dbReference type="SUPFAM" id="SSF53335">
    <property type="entry name" value="S-adenosyl-L-methionine-dependent methyltransferases"/>
    <property type="match status" value="1"/>
</dbReference>
<keyword evidence="5 6" id="KW-0949">S-adenosyl-L-methionine</keyword>
<keyword evidence="2 6" id="KW-0698">rRNA processing</keyword>
<dbReference type="CDD" id="cd02440">
    <property type="entry name" value="AdoMet_MTases"/>
    <property type="match status" value="1"/>
</dbReference>
<dbReference type="GO" id="GO:0005829">
    <property type="term" value="C:cytosol"/>
    <property type="evidence" value="ECO:0007669"/>
    <property type="project" value="TreeGrafter"/>
</dbReference>
<feature type="binding site" evidence="6">
    <location>
        <position position="131"/>
    </location>
    <ligand>
        <name>S-adenosyl-L-methionine</name>
        <dbReference type="ChEBI" id="CHEBI:59789"/>
    </ligand>
</feature>
<dbReference type="EMBL" id="ACGK02000001">
    <property type="protein sequence ID" value="EGF23206.1"/>
    <property type="molecule type" value="Genomic_DNA"/>
</dbReference>
<dbReference type="PANTHER" id="PTHR31760:SF0">
    <property type="entry name" value="S-ADENOSYL-L-METHIONINE-DEPENDENT METHYLTRANSFERASES SUPERFAMILY PROTEIN"/>
    <property type="match status" value="1"/>
</dbReference>
<comment type="caution">
    <text evidence="7">The sequence shown here is derived from an EMBL/GenBank/DDBJ whole genome shotgun (WGS) entry which is preliminary data.</text>
</comment>
<name>F1T5S2_9ACTN</name>
<feature type="binding site" evidence="6">
    <location>
        <position position="194"/>
    </location>
    <ligand>
        <name>S-adenosyl-L-methionine</name>
        <dbReference type="ChEBI" id="CHEBI:59789"/>
    </ligand>
</feature>
<dbReference type="NCBIfam" id="TIGR00138">
    <property type="entry name" value="rsmG_gidB"/>
    <property type="match status" value="1"/>
</dbReference>
<dbReference type="GO" id="GO:0070043">
    <property type="term" value="F:rRNA (guanine-N7-)-methyltransferase activity"/>
    <property type="evidence" value="ECO:0007669"/>
    <property type="project" value="UniProtKB-UniRule"/>
</dbReference>
<evidence type="ECO:0000256" key="1">
    <source>
        <dbReference type="ARBA" id="ARBA00022490"/>
    </source>
</evidence>
<comment type="similarity">
    <text evidence="6">Belongs to the methyltransferase superfamily. RNA methyltransferase RsmG family.</text>
</comment>
<reference evidence="7 8" key="1">
    <citation type="submission" date="2011-02" db="EMBL/GenBank/DDBJ databases">
        <authorList>
            <person name="Muzny D."/>
            <person name="Qin X."/>
            <person name="Buhay C."/>
            <person name="Dugan-Rocha S."/>
            <person name="Ding Y."/>
            <person name="Chen G."/>
            <person name="Hawes A."/>
            <person name="Holder M."/>
            <person name="Jhangiani S."/>
            <person name="Johnson A."/>
            <person name="Khan Z."/>
            <person name="Li Z."/>
            <person name="Liu W."/>
            <person name="Liu X."/>
            <person name="Perez L."/>
            <person name="Shen H."/>
            <person name="Wang Q."/>
            <person name="Watt J."/>
            <person name="Xi L."/>
            <person name="Xin Y."/>
            <person name="Zhou J."/>
            <person name="Deng J."/>
            <person name="Jiang H."/>
            <person name="Liu Y."/>
            <person name="Qu J."/>
            <person name="Song X.-Z."/>
            <person name="Zhang L."/>
            <person name="Villasana D."/>
            <person name="Johnson A."/>
            <person name="Liu J."/>
            <person name="Liyanage D."/>
            <person name="Lorensuhewa L."/>
            <person name="Robinson T."/>
            <person name="Song A."/>
            <person name="Song B.-B."/>
            <person name="Dinh H."/>
            <person name="Thornton R."/>
            <person name="Coyle M."/>
            <person name="Francisco L."/>
            <person name="Jackson L."/>
            <person name="Javaid M."/>
            <person name="Korchina V."/>
            <person name="Kovar C."/>
            <person name="Mata R."/>
            <person name="Mathew T."/>
            <person name="Ngo R."/>
            <person name="Nguyen L."/>
            <person name="Nguyen N."/>
            <person name="Okwuonu G."/>
            <person name="Ongeri F."/>
            <person name="Pham C."/>
            <person name="Simmons D."/>
            <person name="Wilczek-Boney K."/>
            <person name="Hale W."/>
            <person name="Jakkamsetti A."/>
            <person name="Pham P."/>
            <person name="Ruth R."/>
            <person name="San Lucas F."/>
            <person name="Warren J."/>
            <person name="Zhang J."/>
            <person name="Zhao Z."/>
            <person name="Zhou C."/>
            <person name="Zhu D."/>
            <person name="Lee S."/>
            <person name="Bess C."/>
            <person name="Blankenburg K."/>
            <person name="Forbes L."/>
            <person name="Fu Q."/>
            <person name="Gubbala S."/>
            <person name="Hirani K."/>
            <person name="Jayaseelan J.C."/>
            <person name="Lara F."/>
            <person name="Munidasa M."/>
            <person name="Palculict T."/>
            <person name="Patil S."/>
            <person name="Pu L.-L."/>
            <person name="Saada N."/>
            <person name="Tang L."/>
            <person name="Weissenberger G."/>
            <person name="Zhu Y."/>
            <person name="Hemphill L."/>
            <person name="Shang Y."/>
            <person name="Youmans B."/>
            <person name="Ayvaz T."/>
            <person name="Ross M."/>
            <person name="Santibanez J."/>
            <person name="Aqrawi P."/>
            <person name="Gross S."/>
            <person name="Joshi V."/>
            <person name="Fowler G."/>
            <person name="Nazareth L."/>
            <person name="Reid J."/>
            <person name="Worley K."/>
            <person name="Petrosino J."/>
            <person name="Highlander S."/>
            <person name="Gibbs R."/>
        </authorList>
    </citation>
    <scope>NUCLEOTIDE SEQUENCE [LARGE SCALE GENOMIC DNA]</scope>
    <source>
        <strain evidence="7 8">DSM 15829</strain>
    </source>
</reference>
<dbReference type="PANTHER" id="PTHR31760">
    <property type="entry name" value="S-ADENOSYL-L-METHIONINE-DEPENDENT METHYLTRANSFERASES SUPERFAMILY PROTEIN"/>
    <property type="match status" value="1"/>
</dbReference>
<organism evidence="7 8">
    <name type="scientific">Fannyhessea vaginae DSM 15829</name>
    <dbReference type="NCBI Taxonomy" id="525256"/>
    <lineage>
        <taxon>Bacteria</taxon>
        <taxon>Bacillati</taxon>
        <taxon>Actinomycetota</taxon>
        <taxon>Coriobacteriia</taxon>
        <taxon>Coriobacteriales</taxon>
        <taxon>Atopobiaceae</taxon>
        <taxon>Fannyhessea</taxon>
    </lineage>
</organism>
<evidence type="ECO:0000313" key="7">
    <source>
        <dbReference type="EMBL" id="EGF23206.1"/>
    </source>
</evidence>
<dbReference type="HAMAP" id="MF_00074">
    <property type="entry name" value="16SrRNA_methyltr_G"/>
    <property type="match status" value="1"/>
</dbReference>
<keyword evidence="4 6" id="KW-0808">Transferase</keyword>
<evidence type="ECO:0000313" key="8">
    <source>
        <dbReference type="Proteomes" id="UP000005947"/>
    </source>
</evidence>
<evidence type="ECO:0000256" key="4">
    <source>
        <dbReference type="ARBA" id="ARBA00022679"/>
    </source>
</evidence>
<dbReference type="Pfam" id="PF02527">
    <property type="entry name" value="GidB"/>
    <property type="match status" value="1"/>
</dbReference>
<gene>
    <name evidence="6" type="primary">rsmG</name>
    <name evidence="7" type="synonym">gidB</name>
    <name evidence="7" type="ORF">HMPREF0091_10153</name>
</gene>
<proteinExistence type="inferred from homology"/>
<dbReference type="InterPro" id="IPR029063">
    <property type="entry name" value="SAM-dependent_MTases_sf"/>
</dbReference>
<comment type="caution">
    <text evidence="6">Lacks conserved residue(s) required for the propagation of feature annotation.</text>
</comment>
<keyword evidence="3 6" id="KW-0489">Methyltransferase</keyword>